<sequence>MGRNLHVKTARKRTGEQKLKEFRL</sequence>
<dbReference type="Proteomes" id="UP000265520">
    <property type="component" value="Unassembled WGS sequence"/>
</dbReference>
<feature type="compositionally biased region" description="Basic and acidic residues" evidence="1">
    <location>
        <begin position="13"/>
        <end position="24"/>
    </location>
</feature>
<evidence type="ECO:0000256" key="1">
    <source>
        <dbReference type="SAM" id="MobiDB-lite"/>
    </source>
</evidence>
<feature type="compositionally biased region" description="Basic residues" evidence="1">
    <location>
        <begin position="1"/>
        <end position="12"/>
    </location>
</feature>
<evidence type="ECO:0000313" key="3">
    <source>
        <dbReference type="Proteomes" id="UP000265520"/>
    </source>
</evidence>
<accession>A0A392T3R2</accession>
<protein>
    <submittedName>
        <fullName evidence="2">Uncharacterized protein</fullName>
    </submittedName>
</protein>
<dbReference type="EMBL" id="LXQA010485355">
    <property type="protein sequence ID" value="MCI54796.1"/>
    <property type="molecule type" value="Genomic_DNA"/>
</dbReference>
<reference evidence="2 3" key="1">
    <citation type="journal article" date="2018" name="Front. Plant Sci.">
        <title>Red Clover (Trifolium pratense) and Zigzag Clover (T. medium) - A Picture of Genomic Similarities and Differences.</title>
        <authorList>
            <person name="Dluhosova J."/>
            <person name="Istvanek J."/>
            <person name="Nedelnik J."/>
            <person name="Repkova J."/>
        </authorList>
    </citation>
    <scope>NUCLEOTIDE SEQUENCE [LARGE SCALE GENOMIC DNA]</scope>
    <source>
        <strain evidence="3">cv. 10/8</strain>
        <tissue evidence="2">Leaf</tissue>
    </source>
</reference>
<dbReference type="AlphaFoldDB" id="A0A392T3R2"/>
<name>A0A392T3R2_9FABA</name>
<organism evidence="2 3">
    <name type="scientific">Trifolium medium</name>
    <dbReference type="NCBI Taxonomy" id="97028"/>
    <lineage>
        <taxon>Eukaryota</taxon>
        <taxon>Viridiplantae</taxon>
        <taxon>Streptophyta</taxon>
        <taxon>Embryophyta</taxon>
        <taxon>Tracheophyta</taxon>
        <taxon>Spermatophyta</taxon>
        <taxon>Magnoliopsida</taxon>
        <taxon>eudicotyledons</taxon>
        <taxon>Gunneridae</taxon>
        <taxon>Pentapetalae</taxon>
        <taxon>rosids</taxon>
        <taxon>fabids</taxon>
        <taxon>Fabales</taxon>
        <taxon>Fabaceae</taxon>
        <taxon>Papilionoideae</taxon>
        <taxon>50 kb inversion clade</taxon>
        <taxon>NPAAA clade</taxon>
        <taxon>Hologalegina</taxon>
        <taxon>IRL clade</taxon>
        <taxon>Trifolieae</taxon>
        <taxon>Trifolium</taxon>
    </lineage>
</organism>
<evidence type="ECO:0000313" key="2">
    <source>
        <dbReference type="EMBL" id="MCI54796.1"/>
    </source>
</evidence>
<comment type="caution">
    <text evidence="2">The sequence shown here is derived from an EMBL/GenBank/DDBJ whole genome shotgun (WGS) entry which is preliminary data.</text>
</comment>
<feature type="region of interest" description="Disordered" evidence="1">
    <location>
        <begin position="1"/>
        <end position="24"/>
    </location>
</feature>
<keyword evidence="3" id="KW-1185">Reference proteome</keyword>
<proteinExistence type="predicted"/>
<feature type="non-terminal residue" evidence="2">
    <location>
        <position position="24"/>
    </location>
</feature>